<dbReference type="PANTHER" id="PTHR39338:SF5">
    <property type="entry name" value="BLR6139 PROTEIN"/>
    <property type="match status" value="1"/>
</dbReference>
<dbReference type="OrthoDB" id="9790469at2"/>
<dbReference type="InterPro" id="IPR008912">
    <property type="entry name" value="Uncharacterised_CoxE"/>
</dbReference>
<dbReference type="STRING" id="351605.Gura_3566"/>
<name>A5G7F2_GEOUR</name>
<dbReference type="PANTHER" id="PTHR39338">
    <property type="entry name" value="BLL5662 PROTEIN-RELATED"/>
    <property type="match status" value="1"/>
</dbReference>
<dbReference type="KEGG" id="gur:Gura_3566"/>
<evidence type="ECO:0000313" key="2">
    <source>
        <dbReference type="EMBL" id="ABQ27720.1"/>
    </source>
</evidence>
<keyword evidence="3" id="KW-1185">Reference proteome</keyword>
<dbReference type="EMBL" id="CP000698">
    <property type="protein sequence ID" value="ABQ27720.1"/>
    <property type="molecule type" value="Genomic_DNA"/>
</dbReference>
<dbReference type="AlphaFoldDB" id="A5G7F2"/>
<gene>
    <name evidence="2" type="ordered locus">Gura_3566</name>
</gene>
<dbReference type="Pfam" id="PF05762">
    <property type="entry name" value="VWA_CoxE"/>
    <property type="match status" value="1"/>
</dbReference>
<protein>
    <submittedName>
        <fullName evidence="2">VWA containing CoxE family protein</fullName>
    </submittedName>
</protein>
<sequence>MERIITRFVAALRESGIRVSPGESLDAVQALALAGMERRRLTRRLLRLTLVKNVNDIPVFNEVFNRFFSRFQSVDPDVDIPDLMDAAIIGMEGEFNYLDQLPGDDHDENGPLLKLDSDINPEDLAELKSLTEIDPDDTDGIEIVVQMKGYRGKSKAPRPSRRYTQNPLTIELNKSNSTNRGVTFTPEEQAAMQDVVSRMMLRLRKDMKRMKNNQNRGKLHVIKTIQKNYRHDMVPFQVALRRKRREKPRLVVLCDVSFSVSHASRFMLLLLHTLHNQMLDVRSFIFNREVAEITEMLANMPVNDLMETIDKGDIVDLDENSSFGQVFLNFKKRYLENLRGRPAFIILGDARNNYDEANDWVLDEIREKARYMLWLTPEDRDTWSRGDCLMDIYGAYCDKVEVVKTVEDLSMVVENLLRDIYADRADPIDKKRLQEAKAAETYDSKDYYKRGTSGGSQPSFDPGGRSHW</sequence>
<organism evidence="2 3">
    <name type="scientific">Geotalea uraniireducens (strain Rf4)</name>
    <name type="common">Geobacter uraniireducens</name>
    <dbReference type="NCBI Taxonomy" id="351605"/>
    <lineage>
        <taxon>Bacteria</taxon>
        <taxon>Pseudomonadati</taxon>
        <taxon>Thermodesulfobacteriota</taxon>
        <taxon>Desulfuromonadia</taxon>
        <taxon>Geobacterales</taxon>
        <taxon>Geobacteraceae</taxon>
        <taxon>Geotalea</taxon>
    </lineage>
</organism>
<proteinExistence type="predicted"/>
<dbReference type="Proteomes" id="UP000006695">
    <property type="component" value="Chromosome"/>
</dbReference>
<evidence type="ECO:0000256" key="1">
    <source>
        <dbReference type="SAM" id="MobiDB-lite"/>
    </source>
</evidence>
<feature type="region of interest" description="Disordered" evidence="1">
    <location>
        <begin position="446"/>
        <end position="468"/>
    </location>
</feature>
<reference evidence="2 3" key="1">
    <citation type="submission" date="2007-05" db="EMBL/GenBank/DDBJ databases">
        <title>Complete sequence of Geobacter uraniireducens Rf4.</title>
        <authorList>
            <consortium name="US DOE Joint Genome Institute"/>
            <person name="Copeland A."/>
            <person name="Lucas S."/>
            <person name="Lapidus A."/>
            <person name="Barry K."/>
            <person name="Detter J.C."/>
            <person name="Glavina del Rio T."/>
            <person name="Hammon N."/>
            <person name="Israni S."/>
            <person name="Dalin E."/>
            <person name="Tice H."/>
            <person name="Pitluck S."/>
            <person name="Chertkov O."/>
            <person name="Brettin T."/>
            <person name="Bruce D."/>
            <person name="Han C."/>
            <person name="Schmutz J."/>
            <person name="Larimer F."/>
            <person name="Land M."/>
            <person name="Hauser L."/>
            <person name="Kyrpides N."/>
            <person name="Mikhailova N."/>
            <person name="Shelobolina E."/>
            <person name="Aklujkar M."/>
            <person name="Lovley D."/>
            <person name="Richardson P."/>
        </authorList>
    </citation>
    <scope>NUCLEOTIDE SEQUENCE [LARGE SCALE GENOMIC DNA]</scope>
    <source>
        <strain evidence="2 3">Rf4</strain>
    </source>
</reference>
<dbReference type="RefSeq" id="WP_011940379.1">
    <property type="nucleotide sequence ID" value="NC_009483.1"/>
</dbReference>
<dbReference type="HOGENOM" id="CLU_042261_2_0_7"/>
<evidence type="ECO:0000313" key="3">
    <source>
        <dbReference type="Proteomes" id="UP000006695"/>
    </source>
</evidence>
<accession>A5G7F2</accession>